<dbReference type="OrthoDB" id="9814761at2"/>
<dbReference type="Pfam" id="PF25601">
    <property type="entry name" value="AAA_lid_14"/>
    <property type="match status" value="1"/>
</dbReference>
<dbReference type="Gene3D" id="1.10.10.60">
    <property type="entry name" value="Homeodomain-like"/>
    <property type="match status" value="1"/>
</dbReference>
<name>A0A1X0XWB2_9BACT</name>
<dbReference type="RefSeq" id="WP_085011444.1">
    <property type="nucleotide sequence ID" value="NZ_NAAD01000021.1"/>
</dbReference>
<dbReference type="PROSITE" id="PS50045">
    <property type="entry name" value="SIGMA54_INTERACT_4"/>
    <property type="match status" value="1"/>
</dbReference>
<evidence type="ECO:0000256" key="7">
    <source>
        <dbReference type="ARBA" id="ARBA00029500"/>
    </source>
</evidence>
<dbReference type="Pfam" id="PF00989">
    <property type="entry name" value="PAS"/>
    <property type="match status" value="1"/>
</dbReference>
<dbReference type="SMART" id="SM00091">
    <property type="entry name" value="PAS"/>
    <property type="match status" value="1"/>
</dbReference>
<feature type="domain" description="PAS" evidence="9">
    <location>
        <begin position="85"/>
        <end position="135"/>
    </location>
</feature>
<dbReference type="PROSITE" id="PS50112">
    <property type="entry name" value="PAS"/>
    <property type="match status" value="1"/>
</dbReference>
<dbReference type="FunFam" id="3.40.50.300:FF:000006">
    <property type="entry name" value="DNA-binding transcriptional regulator NtrC"/>
    <property type="match status" value="1"/>
</dbReference>
<dbReference type="GO" id="GO:0005524">
    <property type="term" value="F:ATP binding"/>
    <property type="evidence" value="ECO:0007669"/>
    <property type="project" value="UniProtKB-KW"/>
</dbReference>
<evidence type="ECO:0000313" key="11">
    <source>
        <dbReference type="EMBL" id="ORJ57128.1"/>
    </source>
</evidence>
<keyword evidence="5" id="KW-0010">Activator</keyword>
<dbReference type="InterPro" id="IPR027417">
    <property type="entry name" value="P-loop_NTPase"/>
</dbReference>
<keyword evidence="1" id="KW-0547">Nucleotide-binding</keyword>
<keyword evidence="6" id="KW-0804">Transcription</keyword>
<dbReference type="Proteomes" id="UP000193136">
    <property type="component" value="Unassembled WGS sequence"/>
</dbReference>
<dbReference type="InterPro" id="IPR013767">
    <property type="entry name" value="PAS_fold"/>
</dbReference>
<evidence type="ECO:0000256" key="5">
    <source>
        <dbReference type="ARBA" id="ARBA00023159"/>
    </source>
</evidence>
<proteinExistence type="predicted"/>
<evidence type="ECO:0000256" key="1">
    <source>
        <dbReference type="ARBA" id="ARBA00022741"/>
    </source>
</evidence>
<dbReference type="Gene3D" id="3.40.50.300">
    <property type="entry name" value="P-loop containing nucleotide triphosphate hydrolases"/>
    <property type="match status" value="1"/>
</dbReference>
<dbReference type="InterPro" id="IPR000014">
    <property type="entry name" value="PAS"/>
</dbReference>
<dbReference type="Gene3D" id="3.30.450.20">
    <property type="entry name" value="PAS domain"/>
    <property type="match status" value="1"/>
</dbReference>
<protein>
    <recommendedName>
        <fullName evidence="7">HTH-type transcriptional regulatory protein TyrR</fullName>
    </recommendedName>
</protein>
<dbReference type="CDD" id="cd00009">
    <property type="entry name" value="AAA"/>
    <property type="match status" value="1"/>
</dbReference>
<evidence type="ECO:0000256" key="4">
    <source>
        <dbReference type="ARBA" id="ARBA00023015"/>
    </source>
</evidence>
<dbReference type="Pfam" id="PF00158">
    <property type="entry name" value="Sigma54_activat"/>
    <property type="match status" value="1"/>
</dbReference>
<dbReference type="SMART" id="SM00382">
    <property type="entry name" value="AAA"/>
    <property type="match status" value="1"/>
</dbReference>
<dbReference type="PROSITE" id="PS51671">
    <property type="entry name" value="ACT"/>
    <property type="match status" value="1"/>
</dbReference>
<dbReference type="InterPro" id="IPR035965">
    <property type="entry name" value="PAS-like_dom_sf"/>
</dbReference>
<dbReference type="PANTHER" id="PTHR32071:SF57">
    <property type="entry name" value="C4-DICARBOXYLATE TRANSPORT TRANSCRIPTIONAL REGULATORY PROTEIN DCTD"/>
    <property type="match status" value="1"/>
</dbReference>
<dbReference type="PANTHER" id="PTHR32071">
    <property type="entry name" value="TRANSCRIPTIONAL REGULATORY PROTEIN"/>
    <property type="match status" value="1"/>
</dbReference>
<evidence type="ECO:0000256" key="2">
    <source>
        <dbReference type="ARBA" id="ARBA00022797"/>
    </source>
</evidence>
<keyword evidence="12" id="KW-1185">Reference proteome</keyword>
<dbReference type="STRING" id="1969733.B5V00_14010"/>
<reference evidence="11 12" key="1">
    <citation type="submission" date="2017-03" db="EMBL/GenBank/DDBJ databases">
        <title>Genome sequence of Geothermobacter sp. EPR-M, Deep-Sea Iron Reducer.</title>
        <authorList>
            <person name="Tully B."/>
            <person name="Savalia P."/>
            <person name="Abuyen K."/>
            <person name="Baughan C."/>
            <person name="Romero E."/>
            <person name="Ronkowski C."/>
            <person name="Torres B."/>
            <person name="Tremblay J."/>
            <person name="Trujillo A."/>
            <person name="Tyler M."/>
            <person name="Perez-Rodriguez I."/>
            <person name="Amend J."/>
        </authorList>
    </citation>
    <scope>NUCLEOTIDE SEQUENCE [LARGE SCALE GENOMIC DNA]</scope>
    <source>
        <strain evidence="11 12">EPR-M</strain>
    </source>
</reference>
<evidence type="ECO:0000256" key="3">
    <source>
        <dbReference type="ARBA" id="ARBA00022840"/>
    </source>
</evidence>
<gene>
    <name evidence="11" type="ORF">B5V00_14010</name>
</gene>
<dbReference type="InterPro" id="IPR002078">
    <property type="entry name" value="Sigma_54_int"/>
</dbReference>
<dbReference type="InterPro" id="IPR045865">
    <property type="entry name" value="ACT-like_dom_sf"/>
</dbReference>
<evidence type="ECO:0000259" key="8">
    <source>
        <dbReference type="PROSITE" id="PS50045"/>
    </source>
</evidence>
<dbReference type="InterPro" id="IPR009057">
    <property type="entry name" value="Homeodomain-like_sf"/>
</dbReference>
<keyword evidence="3" id="KW-0067">ATP-binding</keyword>
<dbReference type="InterPro" id="IPR025944">
    <property type="entry name" value="Sigma_54_int_dom_CS"/>
</dbReference>
<dbReference type="Gene3D" id="1.10.8.60">
    <property type="match status" value="1"/>
</dbReference>
<dbReference type="Pfam" id="PF18024">
    <property type="entry name" value="HTH_50"/>
    <property type="match status" value="1"/>
</dbReference>
<dbReference type="CDD" id="cd00130">
    <property type="entry name" value="PAS"/>
    <property type="match status" value="1"/>
</dbReference>
<dbReference type="NCBIfam" id="TIGR00229">
    <property type="entry name" value="sensory_box"/>
    <property type="match status" value="1"/>
</dbReference>
<dbReference type="SUPFAM" id="SSF52540">
    <property type="entry name" value="P-loop containing nucleoside triphosphate hydrolases"/>
    <property type="match status" value="1"/>
</dbReference>
<dbReference type="PROSITE" id="PS00688">
    <property type="entry name" value="SIGMA54_INTERACT_3"/>
    <property type="match status" value="1"/>
</dbReference>
<keyword evidence="2" id="KW-0058">Aromatic hydrocarbons catabolism</keyword>
<organism evidence="11 12">
    <name type="scientific">Geothermobacter hydrogeniphilus</name>
    <dbReference type="NCBI Taxonomy" id="1969733"/>
    <lineage>
        <taxon>Bacteria</taxon>
        <taxon>Pseudomonadati</taxon>
        <taxon>Thermodesulfobacteriota</taxon>
        <taxon>Desulfuromonadia</taxon>
        <taxon>Desulfuromonadales</taxon>
        <taxon>Geothermobacteraceae</taxon>
        <taxon>Geothermobacter</taxon>
    </lineage>
</organism>
<dbReference type="GO" id="GO:0006355">
    <property type="term" value="P:regulation of DNA-templated transcription"/>
    <property type="evidence" value="ECO:0007669"/>
    <property type="project" value="InterPro"/>
</dbReference>
<evidence type="ECO:0000256" key="6">
    <source>
        <dbReference type="ARBA" id="ARBA00023163"/>
    </source>
</evidence>
<dbReference type="NCBIfam" id="TIGR04381">
    <property type="entry name" value="HTH_TypR"/>
    <property type="match status" value="1"/>
</dbReference>
<dbReference type="SUPFAM" id="SSF55785">
    <property type="entry name" value="PYP-like sensor domain (PAS domain)"/>
    <property type="match status" value="1"/>
</dbReference>
<comment type="caution">
    <text evidence="11">The sequence shown here is derived from an EMBL/GenBank/DDBJ whole genome shotgun (WGS) entry which is preliminary data.</text>
</comment>
<keyword evidence="4" id="KW-0805">Transcription regulation</keyword>
<evidence type="ECO:0000313" key="12">
    <source>
        <dbReference type="Proteomes" id="UP000193136"/>
    </source>
</evidence>
<feature type="domain" description="ACT" evidence="10">
    <location>
        <begin position="6"/>
        <end position="82"/>
    </location>
</feature>
<dbReference type="EMBL" id="NAAD01000021">
    <property type="protein sequence ID" value="ORJ57128.1"/>
    <property type="molecule type" value="Genomic_DNA"/>
</dbReference>
<dbReference type="Gene3D" id="3.30.70.260">
    <property type="match status" value="1"/>
</dbReference>
<dbReference type="SUPFAM" id="SSF55021">
    <property type="entry name" value="ACT-like"/>
    <property type="match status" value="1"/>
</dbReference>
<dbReference type="SUPFAM" id="SSF46689">
    <property type="entry name" value="Homeodomain-like"/>
    <property type="match status" value="1"/>
</dbReference>
<evidence type="ECO:0000259" key="9">
    <source>
        <dbReference type="PROSITE" id="PS50112"/>
    </source>
</evidence>
<evidence type="ECO:0000259" key="10">
    <source>
        <dbReference type="PROSITE" id="PS51671"/>
    </source>
</evidence>
<dbReference type="InterPro" id="IPR030828">
    <property type="entry name" value="HTH_TyrR"/>
</dbReference>
<feature type="domain" description="Sigma-54 factor interaction" evidence="8">
    <location>
        <begin position="212"/>
        <end position="441"/>
    </location>
</feature>
<dbReference type="InterPro" id="IPR058031">
    <property type="entry name" value="AAA_lid_NorR"/>
</dbReference>
<dbReference type="GO" id="GO:0003677">
    <property type="term" value="F:DNA binding"/>
    <property type="evidence" value="ECO:0007669"/>
    <property type="project" value="UniProtKB-KW"/>
</dbReference>
<dbReference type="AlphaFoldDB" id="A0A1X0XWB2"/>
<sequence>MSTSVKLKLNFIDRVGIVADIASLMTRQSVNIVSMEVEVEGRHTTVYLEAETARSIDWELFNRELQTISGLREKSSIQTLPQEKREKQLQVVLNNINNGILGVDDQGKVVIINKVAENILGCDARAATGKTIRELNLADQSLLECLQGKSFSNRKRNLIADHGRFRYLATGKPIYNASQRIVGAIEIMKEMQEVKELSNAVALPSEFSFSDMIGESPALMKAILFAQKIADTDAVVSIHGESGTGKELFANAIHTESGRRGPFVALNCAALPEALLESELFGYVGGAFSGALREGKAGLFENAKDGTLFLDEIAEMPLSLQAKMLRVLQEKKVRRVGGSGELPINVRIITATNRDLGRMVEEKNFREDLYYRICVFPIHIPPLRERREDIRPLVDSFLFHLNARLGRNLRNLSLQAMEKLCSYSWPGNVRELRNVIERAAILSPTETIEADSIFLGADFNRPAGDVARSLPGSPEERSLATLVSRYEQQILTRTLQQTRSKRQAARLLGISHTTLLNKLKKYRL</sequence>
<dbReference type="InterPro" id="IPR002912">
    <property type="entry name" value="ACT_dom"/>
</dbReference>
<dbReference type="InterPro" id="IPR003593">
    <property type="entry name" value="AAA+_ATPase"/>
</dbReference>
<accession>A0A1X0XWB2</accession>